<dbReference type="EMBL" id="JAIOIU010000136">
    <property type="protein sequence ID" value="MBZ0160617.1"/>
    <property type="molecule type" value="Genomic_DNA"/>
</dbReference>
<comment type="pathway">
    <text evidence="5">Nucleotide-sugar biosynthesis; CMP-3-deoxy-D-manno-octulosonate biosynthesis; CMP-3-deoxy-D-manno-octulosonate from 3-deoxy-D-manno-octulosonate and CTP: step 1/1.</text>
</comment>
<evidence type="ECO:0000256" key="3">
    <source>
        <dbReference type="ARBA" id="ARBA00022695"/>
    </source>
</evidence>
<evidence type="ECO:0000256" key="4">
    <source>
        <dbReference type="ARBA" id="ARBA00022985"/>
    </source>
</evidence>
<dbReference type="EC" id="2.7.7.38" evidence="5"/>
<dbReference type="InterPro" id="IPR003329">
    <property type="entry name" value="Cytidylyl_trans"/>
</dbReference>
<organism evidence="6 7">
    <name type="scientific">Candidatus Methylomirabilis tolerans</name>
    <dbReference type="NCBI Taxonomy" id="3123416"/>
    <lineage>
        <taxon>Bacteria</taxon>
        <taxon>Candidatus Methylomirabilota</taxon>
        <taxon>Candidatus Methylomirabilia</taxon>
        <taxon>Candidatus Methylomirabilales</taxon>
        <taxon>Candidatus Methylomirabilaceae</taxon>
        <taxon>Candidatus Methylomirabilis</taxon>
    </lineage>
</organism>
<dbReference type="PANTHER" id="PTHR42866">
    <property type="entry name" value="3-DEOXY-MANNO-OCTULOSONATE CYTIDYLYLTRANSFERASE"/>
    <property type="match status" value="1"/>
</dbReference>
<keyword evidence="3 5" id="KW-0548">Nucleotidyltransferase</keyword>
<dbReference type="CDD" id="cd02517">
    <property type="entry name" value="CMP-KDO-Synthetase"/>
    <property type="match status" value="1"/>
</dbReference>
<evidence type="ECO:0000256" key="2">
    <source>
        <dbReference type="ARBA" id="ARBA00022679"/>
    </source>
</evidence>
<evidence type="ECO:0000313" key="6">
    <source>
        <dbReference type="EMBL" id="MBZ0160617.1"/>
    </source>
</evidence>
<dbReference type="PANTHER" id="PTHR42866:SF2">
    <property type="entry name" value="3-DEOXY-MANNO-OCTULOSONATE CYTIDYLYLTRANSFERASE, MITOCHONDRIAL"/>
    <property type="match status" value="1"/>
</dbReference>
<dbReference type="GO" id="GO:0016020">
    <property type="term" value="C:membrane"/>
    <property type="evidence" value="ECO:0007669"/>
    <property type="project" value="UniProtKB-SubCell"/>
</dbReference>
<comment type="subcellular location">
    <subcellularLocation>
        <location evidence="5">Cytoplasm</location>
    </subcellularLocation>
    <subcellularLocation>
        <location evidence="1">Membrane</location>
    </subcellularLocation>
</comment>
<sequence length="253" mass="28532">MQHHAKRTIVGVIPARLASTRLPGKVLRPIWGRPMLYHVFARASRCGLLNDLVVATDSQEVYDYCVVNQMKVRMTSDRHASGTDRIHEVMQTLSADIYVNIQGDEPMIRPAHLEVLLQPFLKDPSVQVGTVKTPITAEEAHNPNCVKVVTDLDGRALYFSRHAIPYNRDLAADAAYFKHLGIYAYTGSALERFHQLLPSPLEQTEKLEQLRFLEHGIPISVVETPYDTIGVDTEEDLARVEAYFRGLDLSEQL</sequence>
<evidence type="ECO:0000256" key="1">
    <source>
        <dbReference type="ARBA" id="ARBA00004370"/>
    </source>
</evidence>
<proteinExistence type="inferred from homology"/>
<comment type="caution">
    <text evidence="6">The sequence shown here is derived from an EMBL/GenBank/DDBJ whole genome shotgun (WGS) entry which is preliminary data.</text>
</comment>
<dbReference type="Proteomes" id="UP001197609">
    <property type="component" value="Unassembled WGS sequence"/>
</dbReference>
<dbReference type="HAMAP" id="MF_00057">
    <property type="entry name" value="KdsB"/>
    <property type="match status" value="1"/>
</dbReference>
<keyword evidence="5" id="KW-0963">Cytoplasm</keyword>
<reference evidence="6 7" key="1">
    <citation type="journal article" date="2021" name="bioRxiv">
        <title>Unraveling nitrogen, sulfur and carbon metabolic pathways and microbial community transcriptional responses to substrate deprivation and toxicity stresses in a bioreactor mimicking anoxic brackish coastal sediment conditions.</title>
        <authorList>
            <person name="Martins P.D."/>
            <person name="Echeveste M.J."/>
            <person name="Arshad A."/>
            <person name="Kurth J."/>
            <person name="Ouboter H."/>
            <person name="Jetten M.S.M."/>
            <person name="Welte C.U."/>
        </authorList>
    </citation>
    <scope>NUCLEOTIDE SEQUENCE [LARGE SCALE GENOMIC DNA]</scope>
    <source>
        <strain evidence="6">MAG_38</strain>
    </source>
</reference>
<dbReference type="InterPro" id="IPR004528">
    <property type="entry name" value="KdsB"/>
</dbReference>
<dbReference type="GO" id="GO:0005829">
    <property type="term" value="C:cytosol"/>
    <property type="evidence" value="ECO:0007669"/>
    <property type="project" value="TreeGrafter"/>
</dbReference>
<comment type="function">
    <text evidence="5">Activates KDO (a required 8-carbon sugar) for incorporation into bacterial lipopolysaccharide in Gram-negative bacteria.</text>
</comment>
<dbReference type="NCBIfam" id="NF003952">
    <property type="entry name" value="PRK05450.1-5"/>
    <property type="match status" value="1"/>
</dbReference>
<dbReference type="NCBIfam" id="NF009905">
    <property type="entry name" value="PRK13368.1"/>
    <property type="match status" value="1"/>
</dbReference>
<comment type="catalytic activity">
    <reaction evidence="5">
        <text>3-deoxy-alpha-D-manno-oct-2-ulosonate + CTP = CMP-3-deoxy-beta-D-manno-octulosonate + diphosphate</text>
        <dbReference type="Rhea" id="RHEA:23448"/>
        <dbReference type="ChEBI" id="CHEBI:33019"/>
        <dbReference type="ChEBI" id="CHEBI:37563"/>
        <dbReference type="ChEBI" id="CHEBI:85986"/>
        <dbReference type="ChEBI" id="CHEBI:85987"/>
        <dbReference type="EC" id="2.7.7.38"/>
    </reaction>
</comment>
<dbReference type="Gene3D" id="3.90.550.10">
    <property type="entry name" value="Spore Coat Polysaccharide Biosynthesis Protein SpsA, Chain A"/>
    <property type="match status" value="1"/>
</dbReference>
<dbReference type="GO" id="GO:0009103">
    <property type="term" value="P:lipopolysaccharide biosynthetic process"/>
    <property type="evidence" value="ECO:0007669"/>
    <property type="project" value="UniProtKB-UniRule"/>
</dbReference>
<protein>
    <recommendedName>
        <fullName evidence="5">3-deoxy-manno-octulosonate cytidylyltransferase</fullName>
        <ecNumber evidence="5">2.7.7.38</ecNumber>
    </recommendedName>
    <alternativeName>
        <fullName evidence="5">CMP-2-keto-3-deoxyoctulosonic acid synthase</fullName>
        <shortName evidence="5">CKS</shortName>
        <shortName evidence="5">CMP-KDO synthase</shortName>
    </alternativeName>
</protein>
<dbReference type="GO" id="GO:0033468">
    <property type="term" value="P:CMP-keto-3-deoxy-D-manno-octulosonic acid biosynthetic process"/>
    <property type="evidence" value="ECO:0007669"/>
    <property type="project" value="UniProtKB-UniRule"/>
</dbReference>
<name>A0AAJ1EL39_9BACT</name>
<dbReference type="GO" id="GO:0008690">
    <property type="term" value="F:3-deoxy-manno-octulosonate cytidylyltransferase activity"/>
    <property type="evidence" value="ECO:0007669"/>
    <property type="project" value="UniProtKB-UniRule"/>
</dbReference>
<accession>A0AAJ1EL39</accession>
<evidence type="ECO:0000256" key="5">
    <source>
        <dbReference type="HAMAP-Rule" id="MF_00057"/>
    </source>
</evidence>
<dbReference type="NCBIfam" id="TIGR00466">
    <property type="entry name" value="kdsB"/>
    <property type="match status" value="1"/>
</dbReference>
<dbReference type="Pfam" id="PF02348">
    <property type="entry name" value="CTP_transf_3"/>
    <property type="match status" value="1"/>
</dbReference>
<keyword evidence="4 5" id="KW-0448">Lipopolysaccharide biosynthesis</keyword>
<dbReference type="FunFam" id="3.90.550.10:FF:000011">
    <property type="entry name" value="3-deoxy-manno-octulosonate cytidylyltransferase"/>
    <property type="match status" value="1"/>
</dbReference>
<keyword evidence="2 5" id="KW-0808">Transferase</keyword>
<dbReference type="AlphaFoldDB" id="A0AAJ1EL39"/>
<comment type="similarity">
    <text evidence="5">Belongs to the KdsB family.</text>
</comment>
<dbReference type="SUPFAM" id="SSF53448">
    <property type="entry name" value="Nucleotide-diphospho-sugar transferases"/>
    <property type="match status" value="1"/>
</dbReference>
<dbReference type="InterPro" id="IPR029044">
    <property type="entry name" value="Nucleotide-diphossugar_trans"/>
</dbReference>
<gene>
    <name evidence="5 6" type="primary">kdsB</name>
    <name evidence="6" type="ORF">K8G79_10865</name>
</gene>
<evidence type="ECO:0000313" key="7">
    <source>
        <dbReference type="Proteomes" id="UP001197609"/>
    </source>
</evidence>